<protein>
    <recommendedName>
        <fullName evidence="4">DUF222 domain-containing protein</fullName>
    </recommendedName>
</protein>
<name>A0ABZ1JPC1_9ACTN</name>
<reference evidence="2" key="1">
    <citation type="submission" date="2022-10" db="EMBL/GenBank/DDBJ databases">
        <title>The complete genomes of actinobacterial strains from the NBC collection.</title>
        <authorList>
            <person name="Joergensen T.S."/>
            <person name="Alvarez Arevalo M."/>
            <person name="Sterndorff E.B."/>
            <person name="Faurdal D."/>
            <person name="Vuksanovic O."/>
            <person name="Mourched A.-S."/>
            <person name="Charusanti P."/>
            <person name="Shaw S."/>
            <person name="Blin K."/>
            <person name="Weber T."/>
        </authorList>
    </citation>
    <scope>NUCLEOTIDE SEQUENCE</scope>
    <source>
        <strain evidence="2">NBC_00189</strain>
    </source>
</reference>
<evidence type="ECO:0000313" key="2">
    <source>
        <dbReference type="EMBL" id="WTP53478.1"/>
    </source>
</evidence>
<organism evidence="2 3">
    <name type="scientific">Streptomyces tauricus</name>
    <dbReference type="NCBI Taxonomy" id="68274"/>
    <lineage>
        <taxon>Bacteria</taxon>
        <taxon>Bacillati</taxon>
        <taxon>Actinomycetota</taxon>
        <taxon>Actinomycetes</taxon>
        <taxon>Kitasatosporales</taxon>
        <taxon>Streptomycetaceae</taxon>
        <taxon>Streptomyces</taxon>
        <taxon>Streptomyces aurantiacus group</taxon>
    </lineage>
</organism>
<keyword evidence="3" id="KW-1185">Reference proteome</keyword>
<evidence type="ECO:0000313" key="3">
    <source>
        <dbReference type="Proteomes" id="UP001432166"/>
    </source>
</evidence>
<evidence type="ECO:0000256" key="1">
    <source>
        <dbReference type="SAM" id="MobiDB-lite"/>
    </source>
</evidence>
<feature type="region of interest" description="Disordered" evidence="1">
    <location>
        <begin position="206"/>
        <end position="232"/>
    </location>
</feature>
<sequence>MSSDLPPAPARRVMSLLDHRIEAVTGRNTDTLWAHRDRGLLDEEHAALVDRHRELVQAETVLTFHRVLLNRLTSGEFPVDAALFLTIERTVEQMKHAADTRDASAQHVLAALEPIEAVSPTAAVDPPAVLSAHDQAVLLALAGGAELREHLLTSQLSVITASGARVSHADLQRLQATGLLDIDASYPAHAGQPVVLTDAARAVLSARRPQQANRPTPLPRPGTQMADPKPRH</sequence>
<gene>
    <name evidence="2" type="ORF">OG288_37250</name>
</gene>
<evidence type="ECO:0008006" key="4">
    <source>
        <dbReference type="Google" id="ProtNLM"/>
    </source>
</evidence>
<proteinExistence type="predicted"/>
<dbReference type="EMBL" id="CP108133">
    <property type="protein sequence ID" value="WTP53478.1"/>
    <property type="molecule type" value="Genomic_DNA"/>
</dbReference>
<dbReference type="RefSeq" id="WP_328939264.1">
    <property type="nucleotide sequence ID" value="NZ_CP108133.1"/>
</dbReference>
<dbReference type="Proteomes" id="UP001432166">
    <property type="component" value="Chromosome"/>
</dbReference>
<accession>A0ABZ1JPC1</accession>